<dbReference type="Proteomes" id="UP000243686">
    <property type="component" value="Unassembled WGS sequence"/>
</dbReference>
<reference evidence="2 3" key="1">
    <citation type="submission" date="2015-03" db="EMBL/GenBank/DDBJ databases">
        <title>Draft genome of the nematode, Opisthorchis viverrini.</title>
        <authorList>
            <person name="Mitreva M."/>
        </authorList>
    </citation>
    <scope>NUCLEOTIDE SEQUENCE [LARGE SCALE GENOMIC DNA]</scope>
    <source>
        <strain evidence="2">Khon Kaen</strain>
    </source>
</reference>
<proteinExistence type="predicted"/>
<name>A0A1S8X4I3_OPIVI</name>
<dbReference type="AlphaFoldDB" id="A0A1S8X4I3"/>
<sequence length="484" mass="53673">MPKSTSKTLKVPKPSKPTSKTSSKSSTKSPKVTRKTKPDKVVSGAENPAITNTVFEDTLRQENLSREFIRQITGSNETGPNAVPLDPKVDLTKGHLEPPKLQGSKPDGSIFTGSEVSKLEPNVRLPSAQADIPKVQPPTSTELDVPKLEKEAEIPPNLVEVPTGKPQIKKPSIPTGIENPKVETSGKLLTGQVDMPVIQPKLQAASNPTNDDLPKLETSNKVSLDPVTLPKVQPELKDVPVIPEVDKTNVALRQKNPATNRRVPFHYNYHKLSNTGIADNFYLHASIIRCDPFLNTFLMDELLWTTLYKPKTTEIFAHIYQTLLLSIPSLSLYLSARSCSLLILTALSSISMNIPVPYQAKDSANVGSAGVPARKMIHSSMNCHIPVEEEPGDRTEVLYGNMDKGLQARVIRHVNKYWDHKNPMPSIYPILLKLEREIGPGWRVDKIQNEQHVRADAVVKSTVNFKVSPDPTMYSIWRQQVPQF</sequence>
<keyword evidence="3" id="KW-1185">Reference proteome</keyword>
<dbReference type="EMBL" id="KV892075">
    <property type="protein sequence ID" value="OON21576.1"/>
    <property type="molecule type" value="Genomic_DNA"/>
</dbReference>
<accession>A0A1S8X4I3</accession>
<evidence type="ECO:0000313" key="2">
    <source>
        <dbReference type="EMBL" id="OON21576.1"/>
    </source>
</evidence>
<evidence type="ECO:0000313" key="3">
    <source>
        <dbReference type="Proteomes" id="UP000243686"/>
    </source>
</evidence>
<feature type="compositionally biased region" description="Low complexity" evidence="1">
    <location>
        <begin position="1"/>
        <end position="30"/>
    </location>
</feature>
<feature type="region of interest" description="Disordered" evidence="1">
    <location>
        <begin position="1"/>
        <end position="48"/>
    </location>
</feature>
<feature type="compositionally biased region" description="Basic and acidic residues" evidence="1">
    <location>
        <begin position="87"/>
        <end position="98"/>
    </location>
</feature>
<gene>
    <name evidence="2" type="ORF">X801_02528</name>
</gene>
<evidence type="ECO:0000256" key="1">
    <source>
        <dbReference type="SAM" id="MobiDB-lite"/>
    </source>
</evidence>
<protein>
    <submittedName>
        <fullName evidence="2">Uncharacterized protein</fullName>
    </submittedName>
</protein>
<organism evidence="2 3">
    <name type="scientific">Opisthorchis viverrini</name>
    <name type="common">Southeast Asian liver fluke</name>
    <dbReference type="NCBI Taxonomy" id="6198"/>
    <lineage>
        <taxon>Eukaryota</taxon>
        <taxon>Metazoa</taxon>
        <taxon>Spiralia</taxon>
        <taxon>Lophotrochozoa</taxon>
        <taxon>Platyhelminthes</taxon>
        <taxon>Trematoda</taxon>
        <taxon>Digenea</taxon>
        <taxon>Opisthorchiida</taxon>
        <taxon>Opisthorchiata</taxon>
        <taxon>Opisthorchiidae</taxon>
        <taxon>Opisthorchis</taxon>
    </lineage>
</organism>
<feature type="region of interest" description="Disordered" evidence="1">
    <location>
        <begin position="158"/>
        <end position="181"/>
    </location>
</feature>
<feature type="region of interest" description="Disordered" evidence="1">
    <location>
        <begin position="72"/>
        <end position="116"/>
    </location>
</feature>